<dbReference type="AlphaFoldDB" id="Q1IJ09"/>
<dbReference type="SUPFAM" id="SSF54523">
    <property type="entry name" value="Pili subunits"/>
    <property type="match status" value="1"/>
</dbReference>
<dbReference type="EnsemblBacteria" id="ABF43141">
    <property type="protein sequence ID" value="ABF43141"/>
    <property type="gene ID" value="Acid345_4141"/>
</dbReference>
<keyword evidence="1" id="KW-1133">Transmembrane helix</keyword>
<dbReference type="eggNOG" id="COG4968">
    <property type="taxonomic scope" value="Bacteria"/>
</dbReference>
<evidence type="ECO:0008006" key="4">
    <source>
        <dbReference type="Google" id="ProtNLM"/>
    </source>
</evidence>
<dbReference type="Gene3D" id="3.30.700.10">
    <property type="entry name" value="Glycoprotein, Type 4 Pilin"/>
    <property type="match status" value="1"/>
</dbReference>
<dbReference type="EMBL" id="CP000360">
    <property type="protein sequence ID" value="ABF43141.1"/>
    <property type="molecule type" value="Genomic_DNA"/>
</dbReference>
<dbReference type="STRING" id="204669.Acid345_4141"/>
<proteinExistence type="predicted"/>
<keyword evidence="1" id="KW-0472">Membrane</keyword>
<evidence type="ECO:0000313" key="3">
    <source>
        <dbReference type="Proteomes" id="UP000002432"/>
    </source>
</evidence>
<dbReference type="Proteomes" id="UP000002432">
    <property type="component" value="Chromosome"/>
</dbReference>
<accession>Q1IJ09</accession>
<name>Q1IJ09_KORVE</name>
<dbReference type="KEGG" id="aba:Acid345_4141"/>
<dbReference type="InterPro" id="IPR045584">
    <property type="entry name" value="Pilin-like"/>
</dbReference>
<evidence type="ECO:0000256" key="1">
    <source>
        <dbReference type="SAM" id="Phobius"/>
    </source>
</evidence>
<keyword evidence="3" id="KW-1185">Reference proteome</keyword>
<feature type="transmembrane region" description="Helical" evidence="1">
    <location>
        <begin position="46"/>
        <end position="65"/>
    </location>
</feature>
<reference evidence="2 3" key="1">
    <citation type="journal article" date="2009" name="Appl. Environ. Microbiol.">
        <title>Three genomes from the phylum Acidobacteria provide insight into the lifestyles of these microorganisms in soils.</title>
        <authorList>
            <person name="Ward N.L."/>
            <person name="Challacombe J.F."/>
            <person name="Janssen P.H."/>
            <person name="Henrissat B."/>
            <person name="Coutinho P.M."/>
            <person name="Wu M."/>
            <person name="Xie G."/>
            <person name="Haft D.H."/>
            <person name="Sait M."/>
            <person name="Badger J."/>
            <person name="Barabote R.D."/>
            <person name="Bradley B."/>
            <person name="Brettin T.S."/>
            <person name="Brinkac L.M."/>
            <person name="Bruce D."/>
            <person name="Creasy T."/>
            <person name="Daugherty S.C."/>
            <person name="Davidsen T.M."/>
            <person name="DeBoy R.T."/>
            <person name="Detter J.C."/>
            <person name="Dodson R.J."/>
            <person name="Durkin A.S."/>
            <person name="Ganapathy A."/>
            <person name="Gwinn-Giglio M."/>
            <person name="Han C.S."/>
            <person name="Khouri H."/>
            <person name="Kiss H."/>
            <person name="Kothari S.P."/>
            <person name="Madupu R."/>
            <person name="Nelson K.E."/>
            <person name="Nelson W.C."/>
            <person name="Paulsen I."/>
            <person name="Penn K."/>
            <person name="Ren Q."/>
            <person name="Rosovitz M.J."/>
            <person name="Selengut J.D."/>
            <person name="Shrivastava S."/>
            <person name="Sullivan S.A."/>
            <person name="Tapia R."/>
            <person name="Thompson L.S."/>
            <person name="Watkins K.L."/>
            <person name="Yang Q."/>
            <person name="Yu C."/>
            <person name="Zafar N."/>
            <person name="Zhou L."/>
            <person name="Kuske C.R."/>
        </authorList>
    </citation>
    <scope>NUCLEOTIDE SEQUENCE [LARGE SCALE GENOMIC DNA]</scope>
    <source>
        <strain evidence="2 3">Ellin345</strain>
    </source>
</reference>
<protein>
    <recommendedName>
        <fullName evidence="4">Prepilin-type N-terminal cleavage/methylation domain-containing protein</fullName>
    </recommendedName>
</protein>
<organism evidence="2 3">
    <name type="scientific">Koribacter versatilis (strain Ellin345)</name>
    <dbReference type="NCBI Taxonomy" id="204669"/>
    <lineage>
        <taxon>Bacteria</taxon>
        <taxon>Pseudomonadati</taxon>
        <taxon>Acidobacteriota</taxon>
        <taxon>Terriglobia</taxon>
        <taxon>Terriglobales</taxon>
        <taxon>Candidatus Korobacteraceae</taxon>
        <taxon>Candidatus Korobacter</taxon>
    </lineage>
</organism>
<evidence type="ECO:0000313" key="2">
    <source>
        <dbReference type="EMBL" id="ABF43141.1"/>
    </source>
</evidence>
<keyword evidence="1" id="KW-0812">Transmembrane</keyword>
<dbReference type="HOGENOM" id="CLU_1400859_0_0_0"/>
<sequence>MFAHCKSRSPRCKHRPGACPNRISPRDLLSGTDFVRAQRGFSIVELFIAVAIILVICAIAVPGLLHSRVVANESLAVASMREIDTAESAYANTYGNGFANSLTQLGPPTSSNAKVSLNAAGLLDSQLGCSHQPCLRAGYGFAIIGTTVKPIQTYRSLGMPIHPGITGGRGYCNDQTHRLFADPDGNANCNQPVR</sequence>
<gene>
    <name evidence="2" type="ordered locus">Acid345_4141</name>
</gene>